<feature type="region of interest" description="Disordered" evidence="1">
    <location>
        <begin position="34"/>
        <end position="163"/>
    </location>
</feature>
<accession>A0A8J9YJP8</accession>
<reference evidence="2" key="1">
    <citation type="submission" date="2021-12" db="EMBL/GenBank/DDBJ databases">
        <authorList>
            <person name="Martin H S."/>
        </authorList>
    </citation>
    <scope>NUCLEOTIDE SEQUENCE</scope>
</reference>
<dbReference type="AlphaFoldDB" id="A0A8J9YJP8"/>
<organism evidence="2 3">
    <name type="scientific">Brenthis ino</name>
    <name type="common">lesser marbled fritillary</name>
    <dbReference type="NCBI Taxonomy" id="405034"/>
    <lineage>
        <taxon>Eukaryota</taxon>
        <taxon>Metazoa</taxon>
        <taxon>Ecdysozoa</taxon>
        <taxon>Arthropoda</taxon>
        <taxon>Hexapoda</taxon>
        <taxon>Insecta</taxon>
        <taxon>Pterygota</taxon>
        <taxon>Neoptera</taxon>
        <taxon>Endopterygota</taxon>
        <taxon>Lepidoptera</taxon>
        <taxon>Glossata</taxon>
        <taxon>Ditrysia</taxon>
        <taxon>Papilionoidea</taxon>
        <taxon>Nymphalidae</taxon>
        <taxon>Heliconiinae</taxon>
        <taxon>Argynnini</taxon>
        <taxon>Brenthis</taxon>
    </lineage>
</organism>
<feature type="compositionally biased region" description="Polar residues" evidence="1">
    <location>
        <begin position="133"/>
        <end position="142"/>
    </location>
</feature>
<feature type="compositionally biased region" description="Low complexity" evidence="1">
    <location>
        <begin position="58"/>
        <end position="83"/>
    </location>
</feature>
<dbReference type="Proteomes" id="UP000838878">
    <property type="component" value="Chromosome 8"/>
</dbReference>
<sequence length="261" mass="27255">MDPKSASSEGLLAFLRKFYPEVYAVVPRDIVSQCASQEQSSVEASPRSCPTVSESGRSSPAPSEASQMEAESAAESGPESSSEISDDDGFETVVSKKRKGKPVKASPPVKRASLAAPPPRANSAASVTAKTAPVTSSGSASTPDVAASAAPQGRKSRPPPPVILQDKKAWDSISAWMIAHGAPAPVSRQVPPRTHPAPAGHSLTADLSVVMDFVSSFDVRELSVFANKIRSSNGAPHARMQAVLEHAGLIDAITRFEAPTY</sequence>
<name>A0A8J9YJP8_9NEOP</name>
<feature type="compositionally biased region" description="Polar residues" evidence="1">
    <location>
        <begin position="34"/>
        <end position="57"/>
    </location>
</feature>
<feature type="non-terminal residue" evidence="2">
    <location>
        <position position="261"/>
    </location>
</feature>
<proteinExistence type="predicted"/>
<protein>
    <submittedName>
        <fullName evidence="2">Uncharacterized protein</fullName>
    </submittedName>
</protein>
<evidence type="ECO:0000313" key="3">
    <source>
        <dbReference type="Proteomes" id="UP000838878"/>
    </source>
</evidence>
<dbReference type="EMBL" id="OV170228">
    <property type="protein sequence ID" value="CAH0730331.1"/>
    <property type="molecule type" value="Genomic_DNA"/>
</dbReference>
<keyword evidence="3" id="KW-1185">Reference proteome</keyword>
<evidence type="ECO:0000313" key="2">
    <source>
        <dbReference type="EMBL" id="CAH0730331.1"/>
    </source>
</evidence>
<evidence type="ECO:0000256" key="1">
    <source>
        <dbReference type="SAM" id="MobiDB-lite"/>
    </source>
</evidence>
<gene>
    <name evidence="2" type="ORF">BINO364_LOCUS15326</name>
</gene>